<name>A0ABV1NY29_9ACTN</name>
<accession>A0ABV1NY29</accession>
<organism evidence="1 2">
    <name type="scientific">Nocardioides kribbensis</name>
    <dbReference type="NCBI Taxonomy" id="305517"/>
    <lineage>
        <taxon>Bacteria</taxon>
        <taxon>Bacillati</taxon>
        <taxon>Actinomycetota</taxon>
        <taxon>Actinomycetes</taxon>
        <taxon>Propionibacteriales</taxon>
        <taxon>Nocardioidaceae</taxon>
        <taxon>Nocardioides</taxon>
    </lineage>
</organism>
<sequence length="161" mass="17507">MSEQIDAVDFAVAAYREQGRWSVQEITHHHLDDVETLAEALRRLPGEGGAIGMVAVDEDWFLLLRVAGTSVRLLLSDVTAADDWDLADSALEHLGLPDLGDDDEQVPAGDLGLLADLGMHELDLGVLLDDVDLYPDEILSDVARRLGFGELFDDVVGMVDV</sequence>
<protein>
    <submittedName>
        <fullName evidence="1">tRNA adenosine deaminase-associated protein</fullName>
    </submittedName>
</protein>
<gene>
    <name evidence="1" type="ORF">V6R90_09065</name>
</gene>
<dbReference type="InterPro" id="IPR023869">
    <property type="entry name" value="tRNA_Adeno_NH3ase_assoc_put"/>
</dbReference>
<proteinExistence type="predicted"/>
<dbReference type="Proteomes" id="UP001482520">
    <property type="component" value="Unassembled WGS sequence"/>
</dbReference>
<evidence type="ECO:0000313" key="1">
    <source>
        <dbReference type="EMBL" id="MEQ7847425.1"/>
    </source>
</evidence>
<evidence type="ECO:0000313" key="2">
    <source>
        <dbReference type="Proteomes" id="UP001482520"/>
    </source>
</evidence>
<dbReference type="EMBL" id="JBEGDP010000008">
    <property type="protein sequence ID" value="MEQ7847425.1"/>
    <property type="molecule type" value="Genomic_DNA"/>
</dbReference>
<dbReference type="NCBIfam" id="TIGR03941">
    <property type="entry name" value="tRNA_deam_assoc"/>
    <property type="match status" value="1"/>
</dbReference>
<keyword evidence="2" id="KW-1185">Reference proteome</keyword>
<dbReference type="RefSeq" id="WP_056863124.1">
    <property type="nucleotide sequence ID" value="NZ_BAAAMM010000006.1"/>
</dbReference>
<reference evidence="1 2" key="1">
    <citation type="submission" date="2024-02" db="EMBL/GenBank/DDBJ databases">
        <title>Full genome sequence of Nocardioides kribbensis.</title>
        <authorList>
            <person name="Poletto B.L."/>
            <person name="Silva G."/>
            <person name="Galante D."/>
            <person name="Campos K.R."/>
            <person name="Santos M.B.N."/>
            <person name="Sacchi C.T."/>
        </authorList>
    </citation>
    <scope>NUCLEOTIDE SEQUENCE [LARGE SCALE GENOMIC DNA]</scope>
    <source>
        <strain evidence="1 2">O4R</strain>
    </source>
</reference>
<comment type="caution">
    <text evidence="1">The sequence shown here is derived from an EMBL/GenBank/DDBJ whole genome shotgun (WGS) entry which is preliminary data.</text>
</comment>